<feature type="transmembrane region" description="Helical" evidence="13">
    <location>
        <begin position="97"/>
        <end position="118"/>
    </location>
</feature>
<dbReference type="AlphaFoldDB" id="A0A9D1D1Q7"/>
<dbReference type="Proteomes" id="UP000886886">
    <property type="component" value="Unassembled WGS sequence"/>
</dbReference>
<dbReference type="PANTHER" id="PTHR43298">
    <property type="entry name" value="MULTIDRUG RESISTANCE PROTEIN NORM-RELATED"/>
    <property type="match status" value="1"/>
</dbReference>
<evidence type="ECO:0000256" key="11">
    <source>
        <dbReference type="ARBA" id="ARBA00023136"/>
    </source>
</evidence>
<evidence type="ECO:0000256" key="1">
    <source>
        <dbReference type="ARBA" id="ARBA00003408"/>
    </source>
</evidence>
<dbReference type="Pfam" id="PF01554">
    <property type="entry name" value="MatE"/>
    <property type="match status" value="2"/>
</dbReference>
<feature type="transmembrane region" description="Helical" evidence="13">
    <location>
        <begin position="419"/>
        <end position="439"/>
    </location>
</feature>
<keyword evidence="5" id="KW-0813">Transport</keyword>
<comment type="subcellular location">
    <subcellularLocation>
        <location evidence="2">Cell membrane</location>
        <topology evidence="2">Multi-pass membrane protein</topology>
    </subcellularLocation>
</comment>
<keyword evidence="10" id="KW-0406">Ion transport</keyword>
<dbReference type="GO" id="GO:0006811">
    <property type="term" value="P:monoatomic ion transport"/>
    <property type="evidence" value="ECO:0007669"/>
    <property type="project" value="UniProtKB-KW"/>
</dbReference>
<feature type="transmembrane region" description="Helical" evidence="13">
    <location>
        <begin position="138"/>
        <end position="159"/>
    </location>
</feature>
<dbReference type="InterPro" id="IPR002528">
    <property type="entry name" value="MATE_fam"/>
</dbReference>
<feature type="transmembrane region" description="Helical" evidence="13">
    <location>
        <begin position="388"/>
        <end position="413"/>
    </location>
</feature>
<evidence type="ECO:0000313" key="14">
    <source>
        <dbReference type="EMBL" id="HIQ97342.1"/>
    </source>
</evidence>
<accession>A0A9D1D1Q7</accession>
<evidence type="ECO:0000256" key="12">
    <source>
        <dbReference type="ARBA" id="ARBA00031636"/>
    </source>
</evidence>
<feature type="transmembrane region" description="Helical" evidence="13">
    <location>
        <begin position="199"/>
        <end position="218"/>
    </location>
</feature>
<sequence>MKAKPYAAPMTSGPIWQRIIAFAIPLFLGNLFQQLYNTADSLIVGNFLGSEALAAVSSSGNLIFLLVGFFNGMSVGAGVVIGRFYGAGDLANVRRSIHTTIAFGLVASIPLTIVGVTLAPKILILMGTPEEVLPNSVAYFQVYFGGSVSFVMYNIFVGILQAMGDSRHPLIYLIISSITNVVLDLFFVAVLGFGVGSAAFATVVSQLLSAVLCLVKLMREPAEIRVSLREIRFDLPMLRQIVSNGLPAGIQNSIISLANVVVQSNINAFGAAAMAGCGTYSKIEGFGFLPITCFALSMTTFTSQNLGAQKYDRVKKGAVFGCITSIVLAELVGIAIYILIPTLASFFNRTPEVIAYGTAQARVVTLFYFLLAFSHCSAGILRGAGRSFVPMLVMLVCWCVIRVSYITAAVRIFPVIDVIFWAYPLTWSLSTVVFLFYLFKSNWLKRFERTQRV</sequence>
<evidence type="ECO:0000256" key="8">
    <source>
        <dbReference type="ARBA" id="ARBA00022692"/>
    </source>
</evidence>
<dbReference type="InterPro" id="IPR050222">
    <property type="entry name" value="MATE_MdtK"/>
</dbReference>
<dbReference type="GO" id="GO:0042910">
    <property type="term" value="F:xenobiotic transmembrane transporter activity"/>
    <property type="evidence" value="ECO:0007669"/>
    <property type="project" value="InterPro"/>
</dbReference>
<dbReference type="EMBL" id="DVFT01000182">
    <property type="protein sequence ID" value="HIQ97342.1"/>
    <property type="molecule type" value="Genomic_DNA"/>
</dbReference>
<feature type="transmembrane region" description="Helical" evidence="13">
    <location>
        <begin position="15"/>
        <end position="32"/>
    </location>
</feature>
<keyword evidence="11 13" id="KW-0472">Membrane</keyword>
<evidence type="ECO:0000256" key="9">
    <source>
        <dbReference type="ARBA" id="ARBA00022989"/>
    </source>
</evidence>
<evidence type="ECO:0000256" key="7">
    <source>
        <dbReference type="ARBA" id="ARBA00022475"/>
    </source>
</evidence>
<feature type="transmembrane region" description="Helical" evidence="13">
    <location>
        <begin position="360"/>
        <end position="381"/>
    </location>
</feature>
<dbReference type="CDD" id="cd13138">
    <property type="entry name" value="MATE_yoeA_like"/>
    <property type="match status" value="1"/>
</dbReference>
<feature type="transmembrane region" description="Helical" evidence="13">
    <location>
        <begin position="318"/>
        <end position="340"/>
    </location>
</feature>
<evidence type="ECO:0000313" key="15">
    <source>
        <dbReference type="Proteomes" id="UP000886886"/>
    </source>
</evidence>
<dbReference type="PIRSF" id="PIRSF006603">
    <property type="entry name" value="DinF"/>
    <property type="match status" value="1"/>
</dbReference>
<evidence type="ECO:0000256" key="3">
    <source>
        <dbReference type="ARBA" id="ARBA00010199"/>
    </source>
</evidence>
<feature type="transmembrane region" description="Helical" evidence="13">
    <location>
        <begin position="171"/>
        <end position="193"/>
    </location>
</feature>
<gene>
    <name evidence="14" type="ORF">IAB26_12360</name>
</gene>
<dbReference type="GO" id="GO:0015297">
    <property type="term" value="F:antiporter activity"/>
    <property type="evidence" value="ECO:0007669"/>
    <property type="project" value="UniProtKB-KW"/>
</dbReference>
<evidence type="ECO:0000256" key="5">
    <source>
        <dbReference type="ARBA" id="ARBA00022448"/>
    </source>
</evidence>
<keyword evidence="9 13" id="KW-1133">Transmembrane helix</keyword>
<keyword evidence="7" id="KW-1003">Cell membrane</keyword>
<evidence type="ECO:0000256" key="13">
    <source>
        <dbReference type="SAM" id="Phobius"/>
    </source>
</evidence>
<keyword evidence="6" id="KW-0050">Antiport</keyword>
<name>A0A9D1D1Q7_9FIRM</name>
<dbReference type="GO" id="GO:0005886">
    <property type="term" value="C:plasma membrane"/>
    <property type="evidence" value="ECO:0007669"/>
    <property type="project" value="UniProtKB-SubCell"/>
</dbReference>
<reference evidence="14" key="2">
    <citation type="journal article" date="2021" name="PeerJ">
        <title>Extensive microbial diversity within the chicken gut microbiome revealed by metagenomics and culture.</title>
        <authorList>
            <person name="Gilroy R."/>
            <person name="Ravi A."/>
            <person name="Getino M."/>
            <person name="Pursley I."/>
            <person name="Horton D.L."/>
            <person name="Alikhan N.F."/>
            <person name="Baker D."/>
            <person name="Gharbi K."/>
            <person name="Hall N."/>
            <person name="Watson M."/>
            <person name="Adriaenssens E.M."/>
            <person name="Foster-Nyarko E."/>
            <person name="Jarju S."/>
            <person name="Secka A."/>
            <person name="Antonio M."/>
            <person name="Oren A."/>
            <person name="Chaudhuri R.R."/>
            <person name="La Ragione R."/>
            <person name="Hildebrand F."/>
            <person name="Pallen M.J."/>
        </authorList>
    </citation>
    <scope>NUCLEOTIDE SEQUENCE</scope>
    <source>
        <strain evidence="14">ChiSjej3B21-11622</strain>
    </source>
</reference>
<evidence type="ECO:0000256" key="4">
    <source>
        <dbReference type="ARBA" id="ARBA00020268"/>
    </source>
</evidence>
<dbReference type="PANTHER" id="PTHR43298:SF2">
    <property type="entry name" value="FMN_FAD EXPORTER YEEO-RELATED"/>
    <property type="match status" value="1"/>
</dbReference>
<reference evidence="14" key="1">
    <citation type="submission" date="2020-10" db="EMBL/GenBank/DDBJ databases">
        <authorList>
            <person name="Gilroy R."/>
        </authorList>
    </citation>
    <scope>NUCLEOTIDE SEQUENCE</scope>
    <source>
        <strain evidence="14">ChiSjej3B21-11622</strain>
    </source>
</reference>
<dbReference type="NCBIfam" id="TIGR00797">
    <property type="entry name" value="matE"/>
    <property type="match status" value="1"/>
</dbReference>
<comment type="function">
    <text evidence="1">Multidrug efflux pump.</text>
</comment>
<feature type="transmembrane region" description="Helical" evidence="13">
    <location>
        <begin position="62"/>
        <end position="85"/>
    </location>
</feature>
<evidence type="ECO:0000256" key="2">
    <source>
        <dbReference type="ARBA" id="ARBA00004651"/>
    </source>
</evidence>
<protein>
    <recommendedName>
        <fullName evidence="4">Probable multidrug resistance protein NorM</fullName>
    </recommendedName>
    <alternativeName>
        <fullName evidence="12">Multidrug-efflux transporter</fullName>
    </alternativeName>
</protein>
<organism evidence="14 15">
    <name type="scientific">Candidatus Limivivens merdigallinarum</name>
    <dbReference type="NCBI Taxonomy" id="2840859"/>
    <lineage>
        <taxon>Bacteria</taxon>
        <taxon>Bacillati</taxon>
        <taxon>Bacillota</taxon>
        <taxon>Clostridia</taxon>
        <taxon>Lachnospirales</taxon>
        <taxon>Lachnospiraceae</taxon>
        <taxon>Lachnospiraceae incertae sedis</taxon>
        <taxon>Candidatus Limivivens</taxon>
    </lineage>
</organism>
<comment type="caution">
    <text evidence="14">The sequence shown here is derived from an EMBL/GenBank/DDBJ whole genome shotgun (WGS) entry which is preliminary data.</text>
</comment>
<keyword evidence="8 13" id="KW-0812">Transmembrane</keyword>
<evidence type="ECO:0000256" key="6">
    <source>
        <dbReference type="ARBA" id="ARBA00022449"/>
    </source>
</evidence>
<evidence type="ECO:0000256" key="10">
    <source>
        <dbReference type="ARBA" id="ARBA00023065"/>
    </source>
</evidence>
<dbReference type="InterPro" id="IPR048279">
    <property type="entry name" value="MdtK-like"/>
</dbReference>
<proteinExistence type="inferred from homology"/>
<comment type="similarity">
    <text evidence="3">Belongs to the multi antimicrobial extrusion (MATE) (TC 2.A.66.1) family.</text>
</comment>